<dbReference type="PROSITE" id="PS01079">
    <property type="entry name" value="MOCF_BIOSYNTHESIS_2"/>
    <property type="match status" value="1"/>
</dbReference>
<evidence type="ECO:0000256" key="9">
    <source>
        <dbReference type="ARBA" id="ARBA00023150"/>
    </source>
</evidence>
<dbReference type="InterPro" id="IPR005110">
    <property type="entry name" value="MoeA_linker/N"/>
</dbReference>
<dbReference type="EMBL" id="JABBFW010000006">
    <property type="protein sequence ID" value="NML15362.1"/>
    <property type="molecule type" value="Genomic_DNA"/>
</dbReference>
<dbReference type="NCBIfam" id="NF045515">
    <property type="entry name" value="Glp_gephyrin"/>
    <property type="match status" value="1"/>
</dbReference>
<evidence type="ECO:0000256" key="5">
    <source>
        <dbReference type="ARBA" id="ARBA00022505"/>
    </source>
</evidence>
<comment type="similarity">
    <text evidence="4 11">Belongs to the MoeA family.</text>
</comment>
<dbReference type="Gene3D" id="2.170.190.11">
    <property type="entry name" value="Molybdopterin biosynthesis moea protein, domain 3"/>
    <property type="match status" value="1"/>
</dbReference>
<evidence type="ECO:0000313" key="14">
    <source>
        <dbReference type="Proteomes" id="UP000574067"/>
    </source>
</evidence>
<dbReference type="GO" id="GO:0046872">
    <property type="term" value="F:metal ion binding"/>
    <property type="evidence" value="ECO:0007669"/>
    <property type="project" value="UniProtKB-UniRule"/>
</dbReference>
<evidence type="ECO:0000256" key="3">
    <source>
        <dbReference type="ARBA" id="ARBA00005046"/>
    </source>
</evidence>
<protein>
    <recommendedName>
        <fullName evidence="11">Molybdopterin molybdenumtransferase</fullName>
        <ecNumber evidence="11">2.10.1.1</ecNumber>
    </recommendedName>
</protein>
<keyword evidence="9 11" id="KW-0501">Molybdenum cofactor biosynthesis</keyword>
<evidence type="ECO:0000256" key="11">
    <source>
        <dbReference type="RuleBase" id="RU365090"/>
    </source>
</evidence>
<evidence type="ECO:0000256" key="6">
    <source>
        <dbReference type="ARBA" id="ARBA00022679"/>
    </source>
</evidence>
<evidence type="ECO:0000256" key="1">
    <source>
        <dbReference type="ARBA" id="ARBA00001946"/>
    </source>
</evidence>
<dbReference type="Pfam" id="PF03453">
    <property type="entry name" value="MoeA_N"/>
    <property type="match status" value="1"/>
</dbReference>
<dbReference type="InterPro" id="IPR036688">
    <property type="entry name" value="MoeA_C_domain_IV_sf"/>
</dbReference>
<dbReference type="Pfam" id="PF00994">
    <property type="entry name" value="MoCF_biosynth"/>
    <property type="match status" value="1"/>
</dbReference>
<dbReference type="FunFam" id="3.40.980.10:FF:000004">
    <property type="entry name" value="Molybdopterin molybdenumtransferase"/>
    <property type="match status" value="1"/>
</dbReference>
<dbReference type="SUPFAM" id="SSF63867">
    <property type="entry name" value="MoeA C-terminal domain-like"/>
    <property type="match status" value="1"/>
</dbReference>
<keyword evidence="8 11" id="KW-0460">Magnesium</keyword>
<dbReference type="SUPFAM" id="SSF63882">
    <property type="entry name" value="MoeA N-terminal region -like"/>
    <property type="match status" value="1"/>
</dbReference>
<proteinExistence type="inferred from homology"/>
<reference evidence="13 14" key="1">
    <citation type="submission" date="2020-04" db="EMBL/GenBank/DDBJ databases">
        <title>Azohydromonas sp. isolated from soil.</title>
        <authorList>
            <person name="Dahal R.H."/>
        </authorList>
    </citation>
    <scope>NUCLEOTIDE SEQUENCE [LARGE SCALE GENOMIC DNA]</scope>
    <source>
        <strain evidence="13 14">G-1-1-14</strain>
    </source>
</reference>
<dbReference type="PANTHER" id="PTHR10192">
    <property type="entry name" value="MOLYBDOPTERIN BIOSYNTHESIS PROTEIN"/>
    <property type="match status" value="1"/>
</dbReference>
<dbReference type="InterPro" id="IPR036135">
    <property type="entry name" value="MoeA_linker/N_sf"/>
</dbReference>
<dbReference type="Gene3D" id="3.40.980.10">
    <property type="entry name" value="MoaB/Mog-like domain"/>
    <property type="match status" value="1"/>
</dbReference>
<accession>A0A848F7M3</accession>
<comment type="cofactor">
    <cofactor evidence="1 11">
        <name>Mg(2+)</name>
        <dbReference type="ChEBI" id="CHEBI:18420"/>
    </cofactor>
</comment>
<comment type="pathway">
    <text evidence="3 11">Cofactor biosynthesis; molybdopterin biosynthesis.</text>
</comment>
<dbReference type="UniPathway" id="UPA00344"/>
<dbReference type="EC" id="2.10.1.1" evidence="11"/>
<keyword evidence="5 11" id="KW-0500">Molybdenum</keyword>
<dbReference type="SMART" id="SM00852">
    <property type="entry name" value="MoCF_biosynth"/>
    <property type="match status" value="1"/>
</dbReference>
<evidence type="ECO:0000313" key="13">
    <source>
        <dbReference type="EMBL" id="NML15362.1"/>
    </source>
</evidence>
<dbReference type="NCBIfam" id="TIGR00177">
    <property type="entry name" value="molyb_syn"/>
    <property type="match status" value="1"/>
</dbReference>
<comment type="caution">
    <text evidence="13">The sequence shown here is derived from an EMBL/GenBank/DDBJ whole genome shotgun (WGS) entry which is preliminary data.</text>
</comment>
<name>A0A848F7M3_9BURK</name>
<comment type="catalytic activity">
    <reaction evidence="10">
        <text>adenylyl-molybdopterin + molybdate = Mo-molybdopterin + AMP + H(+)</text>
        <dbReference type="Rhea" id="RHEA:35047"/>
        <dbReference type="ChEBI" id="CHEBI:15378"/>
        <dbReference type="ChEBI" id="CHEBI:36264"/>
        <dbReference type="ChEBI" id="CHEBI:62727"/>
        <dbReference type="ChEBI" id="CHEBI:71302"/>
        <dbReference type="ChEBI" id="CHEBI:456215"/>
        <dbReference type="EC" id="2.10.1.1"/>
    </reaction>
</comment>
<dbReference type="Proteomes" id="UP000574067">
    <property type="component" value="Unassembled WGS sequence"/>
</dbReference>
<dbReference type="CDD" id="cd00887">
    <property type="entry name" value="MoeA"/>
    <property type="match status" value="1"/>
</dbReference>
<dbReference type="GO" id="GO:0005829">
    <property type="term" value="C:cytosol"/>
    <property type="evidence" value="ECO:0007669"/>
    <property type="project" value="TreeGrafter"/>
</dbReference>
<dbReference type="InterPro" id="IPR005111">
    <property type="entry name" value="MoeA_C_domain_IV"/>
</dbReference>
<dbReference type="Gene3D" id="2.40.340.10">
    <property type="entry name" value="MoeA, C-terminal, domain IV"/>
    <property type="match status" value="1"/>
</dbReference>
<keyword evidence="14" id="KW-1185">Reference proteome</keyword>
<dbReference type="Pfam" id="PF03454">
    <property type="entry name" value="MoeA_C"/>
    <property type="match status" value="1"/>
</dbReference>
<dbReference type="InterPro" id="IPR038987">
    <property type="entry name" value="MoeA-like"/>
</dbReference>
<sequence length="410" mass="43195">MLSLDEAQARLVQGALAQVIRDTEELSTFDALGRVLARDLISPLDVPPADNSSMDGYAVRAADVKPGQAMPVSQRIPAGHVGQPLQPGTAARIFTGAQLPAGADAVVMQEEATAGEGTVTFNAAPAAGQWVRPRGEDVRTGAVVLPRGSRLTPQALGLAATVGAARLTVLRRPRVALLSTGDELVMPGEVAPQDLPPGAIYNSNRFTLRGLLQAVGCEVTDLGIVPDKLEATREAIRQAANGHDLIISTGGVSVGEEDHIKPAVQALGRLDMWSISTKPGKPLAFGAVRREGDGEALFLGLPGNPVSTYITFFLAVRSVLCALQGLPTALPRGLELKADFDLPKPDRNRREFLRVRLGADGMLELFPNQSSGVLTSAVWADGLVDNPPGTVIRRGDSVRYLPLSQLLSAC</sequence>
<organism evidence="13 14">
    <name type="scientific">Azohydromonas caseinilytica</name>
    <dbReference type="NCBI Taxonomy" id="2728836"/>
    <lineage>
        <taxon>Bacteria</taxon>
        <taxon>Pseudomonadati</taxon>
        <taxon>Pseudomonadota</taxon>
        <taxon>Betaproteobacteria</taxon>
        <taxon>Burkholderiales</taxon>
        <taxon>Sphaerotilaceae</taxon>
        <taxon>Azohydromonas</taxon>
    </lineage>
</organism>
<comment type="function">
    <text evidence="2 11">Catalyzes the insertion of molybdate into adenylated molybdopterin with the concomitant release of AMP.</text>
</comment>
<keyword evidence="7 11" id="KW-0479">Metal-binding</keyword>
<evidence type="ECO:0000256" key="7">
    <source>
        <dbReference type="ARBA" id="ARBA00022723"/>
    </source>
</evidence>
<evidence type="ECO:0000256" key="4">
    <source>
        <dbReference type="ARBA" id="ARBA00010763"/>
    </source>
</evidence>
<dbReference type="GO" id="GO:0061599">
    <property type="term" value="F:molybdopterin molybdotransferase activity"/>
    <property type="evidence" value="ECO:0007669"/>
    <property type="project" value="UniProtKB-UniRule"/>
</dbReference>
<dbReference type="AlphaFoldDB" id="A0A848F7M3"/>
<evidence type="ECO:0000259" key="12">
    <source>
        <dbReference type="SMART" id="SM00852"/>
    </source>
</evidence>
<evidence type="ECO:0000256" key="10">
    <source>
        <dbReference type="ARBA" id="ARBA00047317"/>
    </source>
</evidence>
<feature type="domain" description="MoaB/Mog" evidence="12">
    <location>
        <begin position="176"/>
        <end position="322"/>
    </location>
</feature>
<dbReference type="InterPro" id="IPR008284">
    <property type="entry name" value="MoCF_biosynth_CS"/>
</dbReference>
<dbReference type="InterPro" id="IPR036425">
    <property type="entry name" value="MoaB/Mog-like_dom_sf"/>
</dbReference>
<gene>
    <name evidence="13" type="ORF">HHL10_10255</name>
</gene>
<dbReference type="Gene3D" id="3.90.105.10">
    <property type="entry name" value="Molybdopterin biosynthesis moea protein, domain 2"/>
    <property type="match status" value="1"/>
</dbReference>
<evidence type="ECO:0000256" key="2">
    <source>
        <dbReference type="ARBA" id="ARBA00002901"/>
    </source>
</evidence>
<dbReference type="SUPFAM" id="SSF53218">
    <property type="entry name" value="Molybdenum cofactor biosynthesis proteins"/>
    <property type="match status" value="1"/>
</dbReference>
<dbReference type="GO" id="GO:0006777">
    <property type="term" value="P:Mo-molybdopterin cofactor biosynthetic process"/>
    <property type="evidence" value="ECO:0007669"/>
    <property type="project" value="UniProtKB-UniRule"/>
</dbReference>
<dbReference type="PANTHER" id="PTHR10192:SF5">
    <property type="entry name" value="GEPHYRIN"/>
    <property type="match status" value="1"/>
</dbReference>
<dbReference type="InterPro" id="IPR001453">
    <property type="entry name" value="MoaB/Mog_dom"/>
</dbReference>
<keyword evidence="6 11" id="KW-0808">Transferase</keyword>
<evidence type="ECO:0000256" key="8">
    <source>
        <dbReference type="ARBA" id="ARBA00022842"/>
    </source>
</evidence>